<comment type="caution">
    <text evidence="3">The sequence shown here is derived from an EMBL/GenBank/DDBJ whole genome shotgun (WGS) entry which is preliminary data.</text>
</comment>
<proteinExistence type="predicted"/>
<evidence type="ECO:0000313" key="4">
    <source>
        <dbReference type="Proteomes" id="UP000807469"/>
    </source>
</evidence>
<organism evidence="3 4">
    <name type="scientific">Pholiota conissans</name>
    <dbReference type="NCBI Taxonomy" id="109636"/>
    <lineage>
        <taxon>Eukaryota</taxon>
        <taxon>Fungi</taxon>
        <taxon>Dikarya</taxon>
        <taxon>Basidiomycota</taxon>
        <taxon>Agaricomycotina</taxon>
        <taxon>Agaricomycetes</taxon>
        <taxon>Agaricomycetidae</taxon>
        <taxon>Agaricales</taxon>
        <taxon>Agaricineae</taxon>
        <taxon>Strophariaceae</taxon>
        <taxon>Pholiota</taxon>
    </lineage>
</organism>
<accession>A0A9P5ZB59</accession>
<dbReference type="EMBL" id="MU155143">
    <property type="protein sequence ID" value="KAF9484444.1"/>
    <property type="molecule type" value="Genomic_DNA"/>
</dbReference>
<sequence>MASIQTWSSSSYIRHPWFDTAVMKRKHRDTEPDDDHASNLVLPPTPASTPVASTSVSATTANSTTGRAPPAKRRRCSTLEHGLAHLSLGGRGGEARGGSNVVAVPTTYAYSKPINTYPRVQEVSAPQPVLATTVAGAATTANAVDANKMENGGRWSPMAVDLEMETELPPQQQQQRPHVYTVEEAEEEEGRAPEVKMGVVSWYEPEPDRIVITDLDSFTEEAEEEEAEAAREKLTINEALLARIRRQRAAAGSAASSPSLSSTSPSAVSNTNTNTSQALVLFRPLPLSDTEVDKVNNVQEQEKQRRRLAAEAERKRKEKEAEEKEQQRRLIETRDEDAMDVEP</sequence>
<gene>
    <name evidence="3" type="ORF">BDN70DRAFT_928321</name>
</gene>
<dbReference type="Proteomes" id="UP000807469">
    <property type="component" value="Unassembled WGS sequence"/>
</dbReference>
<keyword evidence="1" id="KW-0175">Coiled coil</keyword>
<feature type="region of interest" description="Disordered" evidence="2">
    <location>
        <begin position="251"/>
        <end position="272"/>
    </location>
</feature>
<evidence type="ECO:0000256" key="2">
    <source>
        <dbReference type="SAM" id="MobiDB-lite"/>
    </source>
</evidence>
<feature type="region of interest" description="Disordered" evidence="2">
    <location>
        <begin position="290"/>
        <end position="343"/>
    </location>
</feature>
<feature type="compositionally biased region" description="Low complexity" evidence="2">
    <location>
        <begin position="48"/>
        <end position="65"/>
    </location>
</feature>
<dbReference type="OrthoDB" id="3364141at2759"/>
<dbReference type="AlphaFoldDB" id="A0A9P5ZB59"/>
<reference evidence="3" key="1">
    <citation type="submission" date="2020-11" db="EMBL/GenBank/DDBJ databases">
        <authorList>
            <consortium name="DOE Joint Genome Institute"/>
            <person name="Ahrendt S."/>
            <person name="Riley R."/>
            <person name="Andreopoulos W."/>
            <person name="Labutti K."/>
            <person name="Pangilinan J."/>
            <person name="Ruiz-Duenas F.J."/>
            <person name="Barrasa J.M."/>
            <person name="Sanchez-Garcia M."/>
            <person name="Camarero S."/>
            <person name="Miyauchi S."/>
            <person name="Serrano A."/>
            <person name="Linde D."/>
            <person name="Babiker R."/>
            <person name="Drula E."/>
            <person name="Ayuso-Fernandez I."/>
            <person name="Pacheco R."/>
            <person name="Padilla G."/>
            <person name="Ferreira P."/>
            <person name="Barriuso J."/>
            <person name="Kellner H."/>
            <person name="Castanera R."/>
            <person name="Alfaro M."/>
            <person name="Ramirez L."/>
            <person name="Pisabarro A.G."/>
            <person name="Kuo A."/>
            <person name="Tritt A."/>
            <person name="Lipzen A."/>
            <person name="He G."/>
            <person name="Yan M."/>
            <person name="Ng V."/>
            <person name="Cullen D."/>
            <person name="Martin F."/>
            <person name="Rosso M.-N."/>
            <person name="Henrissat B."/>
            <person name="Hibbett D."/>
            <person name="Martinez A.T."/>
            <person name="Grigoriev I.V."/>
        </authorList>
    </citation>
    <scope>NUCLEOTIDE SEQUENCE</scope>
    <source>
        <strain evidence="3">CIRM-BRFM 674</strain>
    </source>
</reference>
<name>A0A9P5ZB59_9AGAR</name>
<feature type="compositionally biased region" description="Acidic residues" evidence="2">
    <location>
        <begin position="334"/>
        <end position="343"/>
    </location>
</feature>
<feature type="region of interest" description="Disordered" evidence="2">
    <location>
        <begin position="26"/>
        <end position="76"/>
    </location>
</feature>
<feature type="coiled-coil region" evidence="1">
    <location>
        <begin position="215"/>
        <end position="242"/>
    </location>
</feature>
<protein>
    <submittedName>
        <fullName evidence="3">Uncharacterized protein</fullName>
    </submittedName>
</protein>
<keyword evidence="4" id="KW-1185">Reference proteome</keyword>
<evidence type="ECO:0000313" key="3">
    <source>
        <dbReference type="EMBL" id="KAF9484444.1"/>
    </source>
</evidence>
<evidence type="ECO:0000256" key="1">
    <source>
        <dbReference type="SAM" id="Coils"/>
    </source>
</evidence>
<feature type="compositionally biased region" description="Basic and acidic residues" evidence="2">
    <location>
        <begin position="300"/>
        <end position="333"/>
    </location>
</feature>